<reference evidence="2 3" key="1">
    <citation type="journal article" date="2018" name="Sci. Rep.">
        <title>Genomic signatures of local adaptation to the degree of environmental predictability in rotifers.</title>
        <authorList>
            <person name="Franch-Gras L."/>
            <person name="Hahn C."/>
            <person name="Garcia-Roger E.M."/>
            <person name="Carmona M.J."/>
            <person name="Serra M."/>
            <person name="Gomez A."/>
        </authorList>
    </citation>
    <scope>NUCLEOTIDE SEQUENCE [LARGE SCALE GENOMIC DNA]</scope>
    <source>
        <strain evidence="2">HYR1</strain>
    </source>
</reference>
<sequence length="73" mass="8191">MAWDRLCWSGGQRRAIERRKQIQFGLGPIEQVCIAAKPNKMLMIVQYLLLLIYSALSIISELGVFLSAVLLVG</sequence>
<proteinExistence type="predicted"/>
<feature type="transmembrane region" description="Helical" evidence="1">
    <location>
        <begin position="47"/>
        <end position="72"/>
    </location>
</feature>
<evidence type="ECO:0000313" key="3">
    <source>
        <dbReference type="Proteomes" id="UP000276133"/>
    </source>
</evidence>
<keyword evidence="1" id="KW-0812">Transmembrane</keyword>
<dbReference type="EMBL" id="REGN01004341">
    <property type="protein sequence ID" value="RNA17924.1"/>
    <property type="molecule type" value="Genomic_DNA"/>
</dbReference>
<keyword evidence="3" id="KW-1185">Reference proteome</keyword>
<keyword evidence="1" id="KW-0472">Membrane</keyword>
<name>A0A3M7R3G1_BRAPC</name>
<protein>
    <submittedName>
        <fullName evidence="2">Uncharacterized protein</fullName>
    </submittedName>
</protein>
<evidence type="ECO:0000256" key="1">
    <source>
        <dbReference type="SAM" id="Phobius"/>
    </source>
</evidence>
<evidence type="ECO:0000313" key="2">
    <source>
        <dbReference type="EMBL" id="RNA17924.1"/>
    </source>
</evidence>
<keyword evidence="1" id="KW-1133">Transmembrane helix</keyword>
<dbReference type="Proteomes" id="UP000276133">
    <property type="component" value="Unassembled WGS sequence"/>
</dbReference>
<accession>A0A3M7R3G1</accession>
<comment type="caution">
    <text evidence="2">The sequence shown here is derived from an EMBL/GenBank/DDBJ whole genome shotgun (WGS) entry which is preliminary data.</text>
</comment>
<organism evidence="2 3">
    <name type="scientific">Brachionus plicatilis</name>
    <name type="common">Marine rotifer</name>
    <name type="synonym">Brachionus muelleri</name>
    <dbReference type="NCBI Taxonomy" id="10195"/>
    <lineage>
        <taxon>Eukaryota</taxon>
        <taxon>Metazoa</taxon>
        <taxon>Spiralia</taxon>
        <taxon>Gnathifera</taxon>
        <taxon>Rotifera</taxon>
        <taxon>Eurotatoria</taxon>
        <taxon>Monogononta</taxon>
        <taxon>Pseudotrocha</taxon>
        <taxon>Ploima</taxon>
        <taxon>Brachionidae</taxon>
        <taxon>Brachionus</taxon>
    </lineage>
</organism>
<dbReference type="AlphaFoldDB" id="A0A3M7R3G1"/>
<gene>
    <name evidence="2" type="ORF">BpHYR1_004683</name>
</gene>